<dbReference type="Pfam" id="PF25990">
    <property type="entry name" value="Beta-barrel_YknX"/>
    <property type="match status" value="1"/>
</dbReference>
<organism evidence="8 9">
    <name type="scientific">candidate division TA06 bacterium</name>
    <dbReference type="NCBI Taxonomy" id="2250710"/>
    <lineage>
        <taxon>Bacteria</taxon>
        <taxon>Bacteria division TA06</taxon>
    </lineage>
</organism>
<dbReference type="InterPro" id="IPR058636">
    <property type="entry name" value="Beta-barrel_YknX"/>
</dbReference>
<evidence type="ECO:0000256" key="4">
    <source>
        <dbReference type="SAM" id="Phobius"/>
    </source>
</evidence>
<dbReference type="Gene3D" id="2.40.50.100">
    <property type="match status" value="1"/>
</dbReference>
<dbReference type="PANTHER" id="PTHR30469:SF33">
    <property type="entry name" value="SLR1207 PROTEIN"/>
    <property type="match status" value="1"/>
</dbReference>
<dbReference type="InterPro" id="IPR058627">
    <property type="entry name" value="MdtA-like_C"/>
</dbReference>
<evidence type="ECO:0000256" key="3">
    <source>
        <dbReference type="ARBA" id="ARBA00022448"/>
    </source>
</evidence>
<dbReference type="GO" id="GO:0015562">
    <property type="term" value="F:efflux transmembrane transporter activity"/>
    <property type="evidence" value="ECO:0007669"/>
    <property type="project" value="TreeGrafter"/>
</dbReference>
<keyword evidence="3" id="KW-0813">Transport</keyword>
<dbReference type="InterPro" id="IPR058625">
    <property type="entry name" value="MdtA-like_BSH"/>
</dbReference>
<feature type="domain" description="Multidrug resistance protein MdtA-like barrel-sandwich hybrid" evidence="5">
    <location>
        <begin position="62"/>
        <end position="201"/>
    </location>
</feature>
<keyword evidence="4" id="KW-0812">Transmembrane</keyword>
<dbReference type="Pfam" id="PF25917">
    <property type="entry name" value="BSH_RND"/>
    <property type="match status" value="1"/>
</dbReference>
<evidence type="ECO:0000256" key="1">
    <source>
        <dbReference type="ARBA" id="ARBA00004196"/>
    </source>
</evidence>
<dbReference type="Gene3D" id="2.40.30.170">
    <property type="match status" value="1"/>
</dbReference>
<dbReference type="GO" id="GO:1990281">
    <property type="term" value="C:efflux pump complex"/>
    <property type="evidence" value="ECO:0007669"/>
    <property type="project" value="TreeGrafter"/>
</dbReference>
<evidence type="ECO:0000256" key="2">
    <source>
        <dbReference type="ARBA" id="ARBA00009477"/>
    </source>
</evidence>
<dbReference type="PANTHER" id="PTHR30469">
    <property type="entry name" value="MULTIDRUG RESISTANCE PROTEIN MDTA"/>
    <property type="match status" value="1"/>
</dbReference>
<evidence type="ECO:0000259" key="6">
    <source>
        <dbReference type="Pfam" id="PF25967"/>
    </source>
</evidence>
<evidence type="ECO:0000259" key="7">
    <source>
        <dbReference type="Pfam" id="PF25990"/>
    </source>
</evidence>
<feature type="transmembrane region" description="Helical" evidence="4">
    <location>
        <begin position="6"/>
        <end position="24"/>
    </location>
</feature>
<reference evidence="8 9" key="1">
    <citation type="submission" date="2018-06" db="EMBL/GenBank/DDBJ databases">
        <title>Extensive metabolic versatility and redundancy in microbially diverse, dynamic hydrothermal sediments.</title>
        <authorList>
            <person name="Dombrowski N."/>
            <person name="Teske A."/>
            <person name="Baker B.J."/>
        </authorList>
    </citation>
    <scope>NUCLEOTIDE SEQUENCE [LARGE SCALE GENOMIC DNA]</scope>
    <source>
        <strain evidence="8">B10_G13</strain>
    </source>
</reference>
<feature type="domain" description="Multidrug resistance protein MdtA-like C-terminal permuted SH3" evidence="6">
    <location>
        <begin position="300"/>
        <end position="354"/>
    </location>
</feature>
<evidence type="ECO:0000313" key="8">
    <source>
        <dbReference type="EMBL" id="RKX69158.1"/>
    </source>
</evidence>
<dbReference type="NCBIfam" id="TIGR01730">
    <property type="entry name" value="RND_mfp"/>
    <property type="match status" value="1"/>
</dbReference>
<dbReference type="Gene3D" id="1.20.1600.10">
    <property type="entry name" value="Outer membrane efflux proteins (OEP)"/>
    <property type="match status" value="1"/>
</dbReference>
<protein>
    <submittedName>
        <fullName evidence="8">Efflux RND transporter periplasmic adaptor subunit</fullName>
    </submittedName>
</protein>
<dbReference type="Gene3D" id="2.40.420.20">
    <property type="match status" value="1"/>
</dbReference>
<dbReference type="Pfam" id="PF25967">
    <property type="entry name" value="RND-MFP_C"/>
    <property type="match status" value="1"/>
</dbReference>
<comment type="caution">
    <text evidence="8">The sequence shown here is derived from an EMBL/GenBank/DDBJ whole genome shotgun (WGS) entry which is preliminary data.</text>
</comment>
<dbReference type="SUPFAM" id="SSF111369">
    <property type="entry name" value="HlyD-like secretion proteins"/>
    <property type="match status" value="1"/>
</dbReference>
<dbReference type="InterPro" id="IPR006143">
    <property type="entry name" value="RND_pump_MFP"/>
</dbReference>
<comment type="similarity">
    <text evidence="2">Belongs to the membrane fusion protein (MFP) (TC 8.A.1) family.</text>
</comment>
<keyword evidence="4" id="KW-1133">Transmembrane helix</keyword>
<gene>
    <name evidence="8" type="ORF">DRP43_04720</name>
</gene>
<name>A0A660SED6_UNCT6</name>
<evidence type="ECO:0000313" key="9">
    <source>
        <dbReference type="Proteomes" id="UP000271125"/>
    </source>
</evidence>
<dbReference type="EMBL" id="QNBD01000213">
    <property type="protein sequence ID" value="RKX69158.1"/>
    <property type="molecule type" value="Genomic_DNA"/>
</dbReference>
<sequence>MKKFVWIVVVIIVIVILVLVLSKGKKEEASKNKFNGNDTVIAKLGDISIILDEVGEIKPVKEVNVKSKISGKIKKLYVEEGELIDEGDIIAEVEPDMQQAQTLSRIKSNLQTAEIELETAQKNFNSDRKLYEKDFISDDEWLASQNALKKAEINYQSALEQYQLIQEIGITEENLRITAPVSGTIIQKNVEEGEMVVSSESYSGGTVILTIADLSKMIILAEINEIDIGKISISQPVDISIEAFPDADYKGKITHIAPMAKIGNNNIRVFDIKISIENLTPNLKPGMSANVTIIGRTSKNVITVPIQAIFQDENGNNIVYKVESDTLITPQIVKTGINDLEKVEIIEGIAAGDTISLKEKPKTNNANSKIRTRIRMN</sequence>
<accession>A0A660SED6</accession>
<dbReference type="FunFam" id="2.40.30.170:FF:000010">
    <property type="entry name" value="Efflux RND transporter periplasmic adaptor subunit"/>
    <property type="match status" value="1"/>
</dbReference>
<dbReference type="Proteomes" id="UP000271125">
    <property type="component" value="Unassembled WGS sequence"/>
</dbReference>
<comment type="subcellular location">
    <subcellularLocation>
        <location evidence="1">Cell envelope</location>
    </subcellularLocation>
</comment>
<keyword evidence="4" id="KW-0472">Membrane</keyword>
<dbReference type="AlphaFoldDB" id="A0A660SED6"/>
<evidence type="ECO:0000259" key="5">
    <source>
        <dbReference type="Pfam" id="PF25917"/>
    </source>
</evidence>
<proteinExistence type="inferred from homology"/>
<feature type="domain" description="YknX-like beta-barrel" evidence="7">
    <location>
        <begin position="217"/>
        <end position="293"/>
    </location>
</feature>